<accession>A0ABC8R1T6</accession>
<dbReference type="PANTHER" id="PTHR12112">
    <property type="entry name" value="BNIP - RELATED"/>
    <property type="match status" value="1"/>
</dbReference>
<evidence type="ECO:0000256" key="1">
    <source>
        <dbReference type="SAM" id="MobiDB-lite"/>
    </source>
</evidence>
<name>A0ABC8R1T6_9AQUA</name>
<feature type="compositionally biased region" description="Polar residues" evidence="1">
    <location>
        <begin position="7"/>
        <end position="19"/>
    </location>
</feature>
<organism evidence="2 3">
    <name type="scientific">Ilex paraguariensis</name>
    <name type="common">yerba mate</name>
    <dbReference type="NCBI Taxonomy" id="185542"/>
    <lineage>
        <taxon>Eukaryota</taxon>
        <taxon>Viridiplantae</taxon>
        <taxon>Streptophyta</taxon>
        <taxon>Embryophyta</taxon>
        <taxon>Tracheophyta</taxon>
        <taxon>Spermatophyta</taxon>
        <taxon>Magnoliopsida</taxon>
        <taxon>eudicotyledons</taxon>
        <taxon>Gunneridae</taxon>
        <taxon>Pentapetalae</taxon>
        <taxon>asterids</taxon>
        <taxon>campanulids</taxon>
        <taxon>Aquifoliales</taxon>
        <taxon>Aquifoliaceae</taxon>
        <taxon>Ilex</taxon>
    </lineage>
</organism>
<dbReference type="Proteomes" id="UP001642360">
    <property type="component" value="Unassembled WGS sequence"/>
</dbReference>
<feature type="region of interest" description="Disordered" evidence="1">
    <location>
        <begin position="1"/>
        <end position="37"/>
    </location>
</feature>
<evidence type="ECO:0000313" key="2">
    <source>
        <dbReference type="EMBL" id="CAK9137535.1"/>
    </source>
</evidence>
<dbReference type="EMBL" id="CAUOFW020000825">
    <property type="protein sequence ID" value="CAK9137535.1"/>
    <property type="molecule type" value="Genomic_DNA"/>
</dbReference>
<proteinExistence type="predicted"/>
<feature type="region of interest" description="Disordered" evidence="1">
    <location>
        <begin position="186"/>
        <end position="269"/>
    </location>
</feature>
<feature type="region of interest" description="Disordered" evidence="1">
    <location>
        <begin position="95"/>
        <end position="172"/>
    </location>
</feature>
<dbReference type="PANTHER" id="PTHR12112:SF39">
    <property type="entry name" value="EG:152A3.5 PROTEIN (FBGN0003116_PN PROTEIN)"/>
    <property type="match status" value="1"/>
</dbReference>
<sequence length="585" mass="65390">MEMRFSKNLSSKSAGSVSLQKKIAETKISNRPEPAPDLTDFMNDMFFGSVSIEKKAYNLTGGLMDAEEEEDFESSRRSSVYSRSNHEWLEEAKRMVANSSPSRNDSPSRPVRFASPQARLSASNLDRRDPLSRSARRNRAVDKGFSGEILSKSTKQTLNNPKSFDQPPPAEISPASAVQKWFSNILKLPNHNPPPHSSDRTKPHPTDLPTTNSNHTVPLPPPRQSTHRKSRFQDGTNATQPQTIPPHSPSKRTFKTTTTNSPAQDTQLLSPPKHLIQSANRRSISSSTCSVPERQVLSPPRNLVESARRKSMSSSTCSTDRNLQKPTLGERFREEDTSGRDLNGFLKEQRIKFGKILSGEINEKAKIVLSGPSNSTSSMVAAICYAWLLENRVRNNEGGEGDESVVPVMNMRRGKMWKQRQAAWLFLHVGVDATALLFSDEVDLETKIMSNQLTILVVGEDILKTNGEVGSQCTILTDNYCELAYDQLQIPVIKKLLVSDQLQIPVVKKLLDQRDGNFFEALRQNYGKPPNERTRDSGTPVEHRISERESHQEPIVQNAEKKSNDFKTARVNTASPKSESLCKTN</sequence>
<feature type="compositionally biased region" description="Low complexity" evidence="1">
    <location>
        <begin position="98"/>
        <end position="110"/>
    </location>
</feature>
<evidence type="ECO:0000313" key="3">
    <source>
        <dbReference type="Proteomes" id="UP001642360"/>
    </source>
</evidence>
<comment type="caution">
    <text evidence="2">The sequence shown here is derived from an EMBL/GenBank/DDBJ whole genome shotgun (WGS) entry which is preliminary data.</text>
</comment>
<feature type="compositionally biased region" description="Polar residues" evidence="1">
    <location>
        <begin position="151"/>
        <end position="163"/>
    </location>
</feature>
<dbReference type="AlphaFoldDB" id="A0ABC8R1T6"/>
<feature type="compositionally biased region" description="Polar residues" evidence="1">
    <location>
        <begin position="312"/>
        <end position="325"/>
    </location>
</feature>
<reference evidence="2 3" key="1">
    <citation type="submission" date="2024-02" db="EMBL/GenBank/DDBJ databases">
        <authorList>
            <person name="Vignale AGUSTIN F."/>
            <person name="Sosa J E."/>
            <person name="Modenutti C."/>
        </authorList>
    </citation>
    <scope>NUCLEOTIDE SEQUENCE [LARGE SCALE GENOMIC DNA]</scope>
</reference>
<feature type="compositionally biased region" description="Basic and acidic residues" evidence="1">
    <location>
        <begin position="530"/>
        <end position="552"/>
    </location>
</feature>
<keyword evidence="3" id="KW-1185">Reference proteome</keyword>
<feature type="compositionally biased region" description="Polar residues" evidence="1">
    <location>
        <begin position="233"/>
        <end position="242"/>
    </location>
</feature>
<feature type="compositionally biased region" description="Polar residues" evidence="1">
    <location>
        <begin position="570"/>
        <end position="585"/>
    </location>
</feature>
<gene>
    <name evidence="2" type="ORF">ILEXP_LOCUS4552</name>
</gene>
<feature type="region of interest" description="Disordered" evidence="1">
    <location>
        <begin position="282"/>
        <end position="327"/>
    </location>
</feature>
<feature type="region of interest" description="Disordered" evidence="1">
    <location>
        <begin position="523"/>
        <end position="585"/>
    </location>
</feature>
<protein>
    <submittedName>
        <fullName evidence="2">Uncharacterized protein</fullName>
    </submittedName>
</protein>
<feature type="compositionally biased region" description="Basic and acidic residues" evidence="1">
    <location>
        <begin position="559"/>
        <end position="568"/>
    </location>
</feature>
<dbReference type="Gene3D" id="3.90.1640.10">
    <property type="entry name" value="inorganic pyrophosphatase (n-terminal core)"/>
    <property type="match status" value="1"/>
</dbReference>
<feature type="compositionally biased region" description="Polar residues" evidence="1">
    <location>
        <begin position="255"/>
        <end position="269"/>
    </location>
</feature>